<evidence type="ECO:0000313" key="1">
    <source>
        <dbReference type="EMBL" id="MCH92469.1"/>
    </source>
</evidence>
<gene>
    <name evidence="1" type="ORF">A2U01_0013409</name>
</gene>
<keyword evidence="2" id="KW-1185">Reference proteome</keyword>
<accession>A0A392MZY0</accession>
<sequence length="104" mass="11376">VNNLPVNLLPVGYSSQSHGQSSYSSDDLPKTAVLTLNQGSNVKSMDFHPLQQIVLLVGTNMGDVMVWDIGSRERIAHRNFKASLSNEYTASVNRVVWSPDGTLC</sequence>
<dbReference type="Gene3D" id="2.130.10.10">
    <property type="entry name" value="YVTN repeat-like/Quinoprotein amine dehydrogenase"/>
    <property type="match status" value="1"/>
</dbReference>
<proteinExistence type="predicted"/>
<name>A0A392MZY0_9FABA</name>
<dbReference type="InterPro" id="IPR027728">
    <property type="entry name" value="Topless_fam"/>
</dbReference>
<feature type="non-terminal residue" evidence="1">
    <location>
        <position position="104"/>
    </location>
</feature>
<feature type="non-terminal residue" evidence="1">
    <location>
        <position position="1"/>
    </location>
</feature>
<dbReference type="GO" id="GO:0006355">
    <property type="term" value="P:regulation of DNA-templated transcription"/>
    <property type="evidence" value="ECO:0007669"/>
    <property type="project" value="InterPro"/>
</dbReference>
<reference evidence="1 2" key="1">
    <citation type="journal article" date="2018" name="Front. Plant Sci.">
        <title>Red Clover (Trifolium pratense) and Zigzag Clover (T. medium) - A Picture of Genomic Similarities and Differences.</title>
        <authorList>
            <person name="Dluhosova J."/>
            <person name="Istvanek J."/>
            <person name="Nedelnik J."/>
            <person name="Repkova J."/>
        </authorList>
    </citation>
    <scope>NUCLEOTIDE SEQUENCE [LARGE SCALE GENOMIC DNA]</scope>
    <source>
        <strain evidence="2">cv. 10/8</strain>
        <tissue evidence="1">Leaf</tissue>
    </source>
</reference>
<dbReference type="PANTHER" id="PTHR44083:SF35">
    <property type="entry name" value="TOPLESS-RELATED PROTEIN 4-LIKE ISOFORM X1"/>
    <property type="match status" value="1"/>
</dbReference>
<comment type="caution">
    <text evidence="1">The sequence shown here is derived from an EMBL/GenBank/DDBJ whole genome shotgun (WGS) entry which is preliminary data.</text>
</comment>
<dbReference type="PANTHER" id="PTHR44083">
    <property type="entry name" value="TOPLESS-RELATED PROTEIN 1-RELATED"/>
    <property type="match status" value="1"/>
</dbReference>
<dbReference type="SUPFAM" id="SSF50978">
    <property type="entry name" value="WD40 repeat-like"/>
    <property type="match status" value="1"/>
</dbReference>
<evidence type="ECO:0000313" key="2">
    <source>
        <dbReference type="Proteomes" id="UP000265520"/>
    </source>
</evidence>
<dbReference type="Proteomes" id="UP000265520">
    <property type="component" value="Unassembled WGS sequence"/>
</dbReference>
<dbReference type="EMBL" id="LXQA010022766">
    <property type="protein sequence ID" value="MCH92469.1"/>
    <property type="molecule type" value="Genomic_DNA"/>
</dbReference>
<dbReference type="AlphaFoldDB" id="A0A392MZY0"/>
<organism evidence="1 2">
    <name type="scientific">Trifolium medium</name>
    <dbReference type="NCBI Taxonomy" id="97028"/>
    <lineage>
        <taxon>Eukaryota</taxon>
        <taxon>Viridiplantae</taxon>
        <taxon>Streptophyta</taxon>
        <taxon>Embryophyta</taxon>
        <taxon>Tracheophyta</taxon>
        <taxon>Spermatophyta</taxon>
        <taxon>Magnoliopsida</taxon>
        <taxon>eudicotyledons</taxon>
        <taxon>Gunneridae</taxon>
        <taxon>Pentapetalae</taxon>
        <taxon>rosids</taxon>
        <taxon>fabids</taxon>
        <taxon>Fabales</taxon>
        <taxon>Fabaceae</taxon>
        <taxon>Papilionoideae</taxon>
        <taxon>50 kb inversion clade</taxon>
        <taxon>NPAAA clade</taxon>
        <taxon>Hologalegina</taxon>
        <taxon>IRL clade</taxon>
        <taxon>Trifolieae</taxon>
        <taxon>Trifolium</taxon>
    </lineage>
</organism>
<protein>
    <submittedName>
        <fullName evidence="1">Topless-related protein 4-like</fullName>
    </submittedName>
</protein>
<dbReference type="InterPro" id="IPR036322">
    <property type="entry name" value="WD40_repeat_dom_sf"/>
</dbReference>
<dbReference type="InterPro" id="IPR015943">
    <property type="entry name" value="WD40/YVTN_repeat-like_dom_sf"/>
</dbReference>